<feature type="domain" description="PH" evidence="2">
    <location>
        <begin position="248"/>
        <end position="363"/>
    </location>
</feature>
<dbReference type="Pfam" id="PF00169">
    <property type="entry name" value="PH"/>
    <property type="match status" value="1"/>
</dbReference>
<dbReference type="PANTHER" id="PTHR14383:SF2">
    <property type="entry name" value="DIFFERENTIALLY EXPRESSED IN FDCP 6 HOMOLOG"/>
    <property type="match status" value="1"/>
</dbReference>
<evidence type="ECO:0000313" key="3">
    <source>
        <dbReference type="EMBL" id="KAF1390551.1"/>
    </source>
</evidence>
<name>A0A6A5EMR0_PERFL</name>
<accession>A0A6A5EMR0</accession>
<dbReference type="EMBL" id="VHII01000005">
    <property type="protein sequence ID" value="KAF1390551.1"/>
    <property type="molecule type" value="Genomic_DNA"/>
</dbReference>
<dbReference type="SMART" id="SM00233">
    <property type="entry name" value="PH"/>
    <property type="match status" value="1"/>
</dbReference>
<evidence type="ECO:0000313" key="4">
    <source>
        <dbReference type="Proteomes" id="UP000465112"/>
    </source>
</evidence>
<dbReference type="SUPFAM" id="SSF50729">
    <property type="entry name" value="PH domain-like"/>
    <property type="match status" value="1"/>
</dbReference>
<feature type="compositionally biased region" description="Basic and acidic residues" evidence="1">
    <location>
        <begin position="382"/>
        <end position="402"/>
    </location>
</feature>
<sequence length="673" mass="78943">MDDLQVSLPAGALCEQQREEEETWRRKPESNFAADMDLRSELLKSIWYGFTALDLEKSGKVSKSQLKVLSHNLCTVLSIPHDPVALEEHFRDDDDGPVSSQGYMPYLNKYILDKVIEGSFIKENVDELCWTLTAKKNYQTDKTSSTVLPEKDAFRLWCLFNFLSEDKYPLVMVPDEVEYLLKKICMGMSIEFNCVELEDFFSQDSVQQSGITVWVFLAMMNSGKITRGIEKSIISMAIEEVYREIVGDVLKEGYLWKKGQLRRNWKERWFTLRPSNLSYYTGEDRKDCQGNIVLDGNCCVEEVDDQILFGSKWIKNVFNPVLPDRDGKRCMFCLKTLSKTYEMSASDTKQRQEWTTAIQTAIRLHVEGKTSLHKDLKMKRREQREQREKRQQAKEEELHRLRALQEERERKLAELDLLKEAQKQAQALLEQDEQRRRQQHEQLQRALEVQLREAEEARVSMQAEMALKEEEAERQRKRIQELEEMQKRLEEALQQEIKARRDEEAFRYAQAGLLAEEEEKMKALMRLQEEQEEYILKTQREKQELKQEMEAKSRSLDEAQRQLEEVRANRHRVDQDVVAAQRKLRQASTNVKHWNVQMNRLMRPIGPGEKRPSLGSSFSSFQIPTQRDPGLRLRRRSGSEDQDEESKENVDTRAGCDLEKRHSHASNGDMDIP</sequence>
<dbReference type="AlphaFoldDB" id="A0A6A5EMR0"/>
<dbReference type="InterPro" id="IPR011993">
    <property type="entry name" value="PH-like_dom_sf"/>
</dbReference>
<dbReference type="InterPro" id="IPR011992">
    <property type="entry name" value="EF-hand-dom_pair"/>
</dbReference>
<feature type="region of interest" description="Disordered" evidence="1">
    <location>
        <begin position="1"/>
        <end position="27"/>
    </location>
</feature>
<dbReference type="InterPro" id="IPR001849">
    <property type="entry name" value="PH_domain"/>
</dbReference>
<dbReference type="FunFam" id="2.30.29.30:FF:000286">
    <property type="entry name" value="PH-protein kinase domain containing protein"/>
    <property type="match status" value="1"/>
</dbReference>
<dbReference type="GO" id="GO:0005634">
    <property type="term" value="C:nucleus"/>
    <property type="evidence" value="ECO:0007669"/>
    <property type="project" value="TreeGrafter"/>
</dbReference>
<evidence type="ECO:0000256" key="1">
    <source>
        <dbReference type="SAM" id="MobiDB-lite"/>
    </source>
</evidence>
<comment type="caution">
    <text evidence="3">The sequence shown here is derived from an EMBL/GenBank/DDBJ whole genome shotgun (WGS) entry which is preliminary data.</text>
</comment>
<organism evidence="3 4">
    <name type="scientific">Perca fluviatilis</name>
    <name type="common">European perch</name>
    <dbReference type="NCBI Taxonomy" id="8168"/>
    <lineage>
        <taxon>Eukaryota</taxon>
        <taxon>Metazoa</taxon>
        <taxon>Chordata</taxon>
        <taxon>Craniata</taxon>
        <taxon>Vertebrata</taxon>
        <taxon>Euteleostomi</taxon>
        <taxon>Actinopterygii</taxon>
        <taxon>Neopterygii</taxon>
        <taxon>Teleostei</taxon>
        <taxon>Neoteleostei</taxon>
        <taxon>Acanthomorphata</taxon>
        <taxon>Eupercaria</taxon>
        <taxon>Perciformes</taxon>
        <taxon>Percoidei</taxon>
        <taxon>Percidae</taxon>
        <taxon>Percinae</taxon>
        <taxon>Perca</taxon>
    </lineage>
</organism>
<feature type="region of interest" description="Disordered" evidence="1">
    <location>
        <begin position="373"/>
        <end position="402"/>
    </location>
</feature>
<dbReference type="CDD" id="cd13273">
    <property type="entry name" value="PH_SWAP-70"/>
    <property type="match status" value="1"/>
</dbReference>
<feature type="region of interest" description="Disordered" evidence="1">
    <location>
        <begin position="603"/>
        <end position="673"/>
    </location>
</feature>
<feature type="compositionally biased region" description="Basic and acidic residues" evidence="1">
    <location>
        <begin position="647"/>
        <end position="660"/>
    </location>
</feature>
<dbReference type="InterPro" id="IPR057837">
    <property type="entry name" value="PH_SWAP70"/>
</dbReference>
<proteinExistence type="predicted"/>
<protein>
    <recommendedName>
        <fullName evidence="2">PH domain-containing protein</fullName>
    </recommendedName>
</protein>
<reference evidence="3 4" key="1">
    <citation type="submission" date="2019-06" db="EMBL/GenBank/DDBJ databases">
        <title>A chromosome-scale genome assembly of the European perch, Perca fluviatilis.</title>
        <authorList>
            <person name="Roques C."/>
            <person name="Zahm M."/>
            <person name="Cabau C."/>
            <person name="Klopp C."/>
            <person name="Bouchez O."/>
            <person name="Donnadieu C."/>
            <person name="Kuhl H."/>
            <person name="Gislard M."/>
            <person name="Guendouz S."/>
            <person name="Journot L."/>
            <person name="Haffray P."/>
            <person name="Bestin A."/>
            <person name="Morvezen R."/>
            <person name="Feron R."/>
            <person name="Wen M."/>
            <person name="Jouanno E."/>
            <person name="Herpin A."/>
            <person name="Schartl M."/>
            <person name="Postlethwait J."/>
            <person name="Schaerlinger B."/>
            <person name="Chardard D."/>
            <person name="Lecocq T."/>
            <person name="Poncet C."/>
            <person name="Jaffrelo L."/>
            <person name="Lampietro C."/>
            <person name="Guiguen Y."/>
        </authorList>
    </citation>
    <scope>NUCLEOTIDE SEQUENCE [LARGE SCALE GENOMIC DNA]</scope>
    <source>
        <tissue evidence="3">Blood</tissue>
    </source>
</reference>
<dbReference type="Gene3D" id="2.30.29.30">
    <property type="entry name" value="Pleckstrin-homology domain (PH domain)/Phosphotyrosine-binding domain (PTB)"/>
    <property type="match status" value="1"/>
</dbReference>
<evidence type="ECO:0000259" key="2">
    <source>
        <dbReference type="PROSITE" id="PS50003"/>
    </source>
</evidence>
<dbReference type="InterPro" id="IPR057836">
    <property type="entry name" value="EF-hand_SWAP70_N"/>
</dbReference>
<feature type="compositionally biased region" description="Polar residues" evidence="1">
    <location>
        <begin position="614"/>
        <end position="625"/>
    </location>
</feature>
<gene>
    <name evidence="3" type="ORF">PFLUV_G00059220</name>
</gene>
<dbReference type="GO" id="GO:0005737">
    <property type="term" value="C:cytoplasm"/>
    <property type="evidence" value="ECO:0007669"/>
    <property type="project" value="TreeGrafter"/>
</dbReference>
<keyword evidence="4" id="KW-1185">Reference proteome</keyword>
<dbReference type="PROSITE" id="PS50003">
    <property type="entry name" value="PH_DOMAIN"/>
    <property type="match status" value="1"/>
</dbReference>
<dbReference type="Proteomes" id="UP000465112">
    <property type="component" value="Chromosome 5"/>
</dbReference>
<dbReference type="SUPFAM" id="SSF47473">
    <property type="entry name" value="EF-hand"/>
    <property type="match status" value="1"/>
</dbReference>
<dbReference type="PANTHER" id="PTHR14383">
    <property type="entry name" value="SWAP-70 RECOMBINASE"/>
    <property type="match status" value="1"/>
</dbReference>
<dbReference type="Pfam" id="PF25530">
    <property type="entry name" value="EF-hand_SWAP70_N"/>
    <property type="match status" value="1"/>
</dbReference>